<proteinExistence type="predicted"/>
<feature type="signal peptide" evidence="3">
    <location>
        <begin position="1"/>
        <end position="29"/>
    </location>
</feature>
<name>A0A803KCM7_XENTR</name>
<feature type="domain" description="UPAR/Ly6" evidence="4">
    <location>
        <begin position="30"/>
        <end position="115"/>
    </location>
</feature>
<feature type="chain" id="PRO_5031436352" evidence="3">
    <location>
        <begin position="30"/>
        <end position="276"/>
    </location>
</feature>
<accession>A0A803KCM7</accession>
<dbReference type="Gene3D" id="2.10.60.10">
    <property type="entry name" value="CD59"/>
    <property type="match status" value="2"/>
</dbReference>
<feature type="domain" description="UPAR/Ly6" evidence="4">
    <location>
        <begin position="123"/>
        <end position="217"/>
    </location>
</feature>
<evidence type="ECO:0000313" key="5">
    <source>
        <dbReference type="Ensembl" id="ENSXETP00000118168"/>
    </source>
</evidence>
<dbReference type="CDD" id="cd23572">
    <property type="entry name" value="TFP_LU_ECD_PINLYP_rpt2"/>
    <property type="match status" value="1"/>
</dbReference>
<dbReference type="InParanoid" id="A0A803KCM7"/>
<protein>
    <submittedName>
        <fullName evidence="5">Phospholipase A2 inhibitor subunit gamma B-like</fullName>
    </submittedName>
</protein>
<evidence type="ECO:0000256" key="3">
    <source>
        <dbReference type="SAM" id="SignalP"/>
    </source>
</evidence>
<evidence type="ECO:0000259" key="4">
    <source>
        <dbReference type="SMART" id="SM00134"/>
    </source>
</evidence>
<keyword evidence="2" id="KW-0964">Secreted</keyword>
<evidence type="ECO:0000256" key="1">
    <source>
        <dbReference type="ARBA" id="ARBA00004613"/>
    </source>
</evidence>
<dbReference type="CDD" id="cd00117">
    <property type="entry name" value="TFP"/>
    <property type="match status" value="1"/>
</dbReference>
<organism evidence="5">
    <name type="scientific">Xenopus tropicalis</name>
    <name type="common">Western clawed frog</name>
    <name type="synonym">Silurana tropicalis</name>
    <dbReference type="NCBI Taxonomy" id="8364"/>
    <lineage>
        <taxon>Eukaryota</taxon>
        <taxon>Metazoa</taxon>
        <taxon>Chordata</taxon>
        <taxon>Craniata</taxon>
        <taxon>Vertebrata</taxon>
        <taxon>Euteleostomi</taxon>
        <taxon>Amphibia</taxon>
        <taxon>Batrachia</taxon>
        <taxon>Anura</taxon>
        <taxon>Pipoidea</taxon>
        <taxon>Pipidae</taxon>
        <taxon>Xenopodinae</taxon>
        <taxon>Xenopus</taxon>
        <taxon>Silurana</taxon>
    </lineage>
</organism>
<dbReference type="Pfam" id="PF00021">
    <property type="entry name" value="UPAR_LY6"/>
    <property type="match status" value="2"/>
</dbReference>
<evidence type="ECO:0000256" key="2">
    <source>
        <dbReference type="ARBA" id="ARBA00022525"/>
    </source>
</evidence>
<comment type="subcellular location">
    <subcellularLocation>
        <location evidence="1">Secreted</location>
    </subcellularLocation>
</comment>
<reference evidence="5" key="1">
    <citation type="journal article" date="2010" name="Science">
        <title>The genome of the Western clawed frog Xenopus tropicalis.</title>
        <authorList>
            <person name="Hellsten U."/>
            <person name="Harland R.M."/>
            <person name="Gilchrist M.J."/>
            <person name="Hendrix D."/>
            <person name="Jurka J."/>
            <person name="Kapitonov V."/>
            <person name="Ovcharenko I."/>
            <person name="Putnam N.H."/>
            <person name="Shu S."/>
            <person name="Taher L."/>
            <person name="Blitz I.L."/>
            <person name="Blumberg B."/>
            <person name="Dichmann D.S."/>
            <person name="Dubchak I."/>
            <person name="Amaya E."/>
            <person name="Detter J.C."/>
            <person name="Fletcher R."/>
            <person name="Gerhard D.S."/>
            <person name="Goodstein D."/>
            <person name="Graves T."/>
            <person name="Grigoriev I.V."/>
            <person name="Grimwood J."/>
            <person name="Kawashima T."/>
            <person name="Lindquist E."/>
            <person name="Lucas S.M."/>
            <person name="Mead P.E."/>
            <person name="Mitros T."/>
            <person name="Ogino H."/>
            <person name="Ohta Y."/>
            <person name="Poliakov A.V."/>
            <person name="Pollet N."/>
            <person name="Robert J."/>
            <person name="Salamov A."/>
            <person name="Sater A.K."/>
            <person name="Schmutz J."/>
            <person name="Terry A."/>
            <person name="Vize P.D."/>
            <person name="Warren W.C."/>
            <person name="Wells D."/>
            <person name="Wills A."/>
            <person name="Wilson R.K."/>
            <person name="Zimmerman L.B."/>
            <person name="Zorn A.M."/>
            <person name="Grainger R."/>
            <person name="Grammer T."/>
            <person name="Khokha M.K."/>
            <person name="Richardson P.M."/>
            <person name="Rokhsar D.S."/>
        </authorList>
    </citation>
    <scope>NUCLEOTIDE SEQUENCE [LARGE SCALE GENOMIC DNA]</scope>
    <source>
        <strain evidence="5">Nigerian</strain>
    </source>
</reference>
<dbReference type="Ensembl" id="ENSXETT00000113593">
    <property type="protein sequence ID" value="ENSXETP00000118168"/>
    <property type="gene ID" value="ENSXETG00000046210"/>
</dbReference>
<dbReference type="AlphaFoldDB" id="A0A803KCM7"/>
<sequence>MWIPGNLLTMRSAVGLLCVLSALLPTGHSLTCVSCAAFGSMSCRGNSTECPPGKVCGSLFIRLTAEQMGVLRSCAQESYCDKSGTFSVEESKGKETVTCCDTDNCTPPAPMWSDTRDTRPNGLNCPSCYSFSDGCSDPDQVSCSGNENYCLSQSIQLSGRGPGFSSFTLYGCATENLCQVGNNSLNSDVKIHSTVQCAKANGGDATTPGLTTATAVATATMSSGNNGSNAGHSGTSSLRCLFVIAFHVKLVLSWVPRPAEGRVRRVPRELSVVLSS</sequence>
<dbReference type="GeneTree" id="ENSGT00940000163304"/>
<gene>
    <name evidence="5" type="primary">LOC116412221</name>
</gene>
<dbReference type="SMART" id="SM00134">
    <property type="entry name" value="LU"/>
    <property type="match status" value="2"/>
</dbReference>
<dbReference type="SUPFAM" id="SSF57302">
    <property type="entry name" value="Snake toxin-like"/>
    <property type="match status" value="2"/>
</dbReference>
<keyword evidence="3" id="KW-0732">Signal</keyword>
<dbReference type="PANTHER" id="PTHR20914">
    <property type="entry name" value="LY6/PLAUR DOMAIN-CONTAINING PROTEIN 8"/>
    <property type="match status" value="1"/>
</dbReference>
<dbReference type="PANTHER" id="PTHR20914:SF25">
    <property type="entry name" value="PHOSPHOLIPASE A2 INHIBITOR AND LY6_PLAUR DOMAIN-CONTAINING PROTEIN"/>
    <property type="match status" value="1"/>
</dbReference>
<dbReference type="InterPro" id="IPR045860">
    <property type="entry name" value="Snake_toxin-like_sf"/>
</dbReference>
<dbReference type="InterPro" id="IPR016054">
    <property type="entry name" value="LY6_UPA_recep-like"/>
</dbReference>
<dbReference type="FunCoup" id="A0A803KCM7">
    <property type="interactions" value="2"/>
</dbReference>
<dbReference type="InterPro" id="IPR050918">
    <property type="entry name" value="CNF-like_PLA2_Inhibitor"/>
</dbReference>
<reference evidence="5" key="2">
    <citation type="submission" date="2021-03" db="UniProtKB">
        <authorList>
            <consortium name="Ensembl"/>
        </authorList>
    </citation>
    <scope>IDENTIFICATION</scope>
</reference>
<dbReference type="GO" id="GO:0005576">
    <property type="term" value="C:extracellular region"/>
    <property type="evidence" value="ECO:0007669"/>
    <property type="project" value="UniProtKB-SubCell"/>
</dbReference>